<sequence>MSGFRFFYKTVQNSKELPALSSEIGSLTTMTQPNSLESPALRLLGRGGVHFPSDGAFFIRCPFWRASFYSFMFLQRSNNSLIASL</sequence>
<comment type="caution">
    <text evidence="1">The sequence shown here is derived from an EMBL/GenBank/DDBJ whole genome shotgun (WGS) entry which is preliminary data.</text>
</comment>
<dbReference type="AlphaFoldDB" id="A0AAV4T5K7"/>
<name>A0AAV4T5K7_CAEEX</name>
<organism evidence="1 2">
    <name type="scientific">Caerostris extrusa</name>
    <name type="common">Bark spider</name>
    <name type="synonym">Caerostris bankana</name>
    <dbReference type="NCBI Taxonomy" id="172846"/>
    <lineage>
        <taxon>Eukaryota</taxon>
        <taxon>Metazoa</taxon>
        <taxon>Ecdysozoa</taxon>
        <taxon>Arthropoda</taxon>
        <taxon>Chelicerata</taxon>
        <taxon>Arachnida</taxon>
        <taxon>Araneae</taxon>
        <taxon>Araneomorphae</taxon>
        <taxon>Entelegynae</taxon>
        <taxon>Araneoidea</taxon>
        <taxon>Araneidae</taxon>
        <taxon>Caerostris</taxon>
    </lineage>
</organism>
<dbReference type="EMBL" id="BPLR01010770">
    <property type="protein sequence ID" value="GIY41878.1"/>
    <property type="molecule type" value="Genomic_DNA"/>
</dbReference>
<protein>
    <submittedName>
        <fullName evidence="1">Uncharacterized protein</fullName>
    </submittedName>
</protein>
<evidence type="ECO:0000313" key="2">
    <source>
        <dbReference type="Proteomes" id="UP001054945"/>
    </source>
</evidence>
<proteinExistence type="predicted"/>
<evidence type="ECO:0000313" key="1">
    <source>
        <dbReference type="EMBL" id="GIY41878.1"/>
    </source>
</evidence>
<reference evidence="1 2" key="1">
    <citation type="submission" date="2021-06" db="EMBL/GenBank/DDBJ databases">
        <title>Caerostris extrusa draft genome.</title>
        <authorList>
            <person name="Kono N."/>
            <person name="Arakawa K."/>
        </authorList>
    </citation>
    <scope>NUCLEOTIDE SEQUENCE [LARGE SCALE GENOMIC DNA]</scope>
</reference>
<gene>
    <name evidence="1" type="ORF">CEXT_636191</name>
</gene>
<keyword evidence="2" id="KW-1185">Reference proteome</keyword>
<accession>A0AAV4T5K7</accession>
<dbReference type="Proteomes" id="UP001054945">
    <property type="component" value="Unassembled WGS sequence"/>
</dbReference>